<dbReference type="EMBL" id="BLLF01001790">
    <property type="protein sequence ID" value="GFH21253.1"/>
    <property type="molecule type" value="Genomic_DNA"/>
</dbReference>
<dbReference type="Proteomes" id="UP000485058">
    <property type="component" value="Unassembled WGS sequence"/>
</dbReference>
<name>A0A699ZFB9_HAELA</name>
<evidence type="ECO:0000313" key="2">
    <source>
        <dbReference type="Proteomes" id="UP000485058"/>
    </source>
</evidence>
<reference evidence="1 2" key="1">
    <citation type="submission" date="2020-02" db="EMBL/GenBank/DDBJ databases">
        <title>Draft genome sequence of Haematococcus lacustris strain NIES-144.</title>
        <authorList>
            <person name="Morimoto D."/>
            <person name="Nakagawa S."/>
            <person name="Yoshida T."/>
            <person name="Sawayama S."/>
        </authorList>
    </citation>
    <scope>NUCLEOTIDE SEQUENCE [LARGE SCALE GENOMIC DNA]</scope>
    <source>
        <strain evidence="1 2">NIES-144</strain>
    </source>
</reference>
<proteinExistence type="predicted"/>
<protein>
    <submittedName>
        <fullName evidence="1">Uncharacterized protein</fullName>
    </submittedName>
</protein>
<dbReference type="AlphaFoldDB" id="A0A699ZFB9"/>
<gene>
    <name evidence="1" type="ORF">HaLaN_18516</name>
</gene>
<evidence type="ECO:0000313" key="1">
    <source>
        <dbReference type="EMBL" id="GFH21253.1"/>
    </source>
</evidence>
<organism evidence="1 2">
    <name type="scientific">Haematococcus lacustris</name>
    <name type="common">Green alga</name>
    <name type="synonym">Haematococcus pluvialis</name>
    <dbReference type="NCBI Taxonomy" id="44745"/>
    <lineage>
        <taxon>Eukaryota</taxon>
        <taxon>Viridiplantae</taxon>
        <taxon>Chlorophyta</taxon>
        <taxon>core chlorophytes</taxon>
        <taxon>Chlorophyceae</taxon>
        <taxon>CS clade</taxon>
        <taxon>Chlamydomonadales</taxon>
        <taxon>Haematococcaceae</taxon>
        <taxon>Haematococcus</taxon>
    </lineage>
</organism>
<accession>A0A699ZFB9</accession>
<sequence length="72" mass="7363">MRAGRRGGEGGGMRAPARWHAAALPCPQASGGQAAGRVGLPHVERLGVGEICVVRCLQAPLVVGEEGTLCYP</sequence>
<comment type="caution">
    <text evidence="1">The sequence shown here is derived from an EMBL/GenBank/DDBJ whole genome shotgun (WGS) entry which is preliminary data.</text>
</comment>
<keyword evidence="2" id="KW-1185">Reference proteome</keyword>